<dbReference type="AlphaFoldDB" id="A0A2P7U0N2"/>
<dbReference type="Proteomes" id="UP000241868">
    <property type="component" value="Unassembled WGS sequence"/>
</dbReference>
<gene>
    <name evidence="1" type="ORF">C7N83_06305</name>
</gene>
<protein>
    <submittedName>
        <fullName evidence="1">Uncharacterized protein</fullName>
    </submittedName>
</protein>
<accession>A0A2P7U0N2</accession>
<name>A0A2P7U0N2_9NEIS</name>
<comment type="caution">
    <text evidence="1">The sequence shown here is derived from an EMBL/GenBank/DDBJ whole genome shotgun (WGS) entry which is preliminary data.</text>
</comment>
<organism evidence="1 2">
    <name type="scientific">Neisseria iguanae</name>
    <dbReference type="NCBI Taxonomy" id="90242"/>
    <lineage>
        <taxon>Bacteria</taxon>
        <taxon>Pseudomonadati</taxon>
        <taxon>Pseudomonadota</taxon>
        <taxon>Betaproteobacteria</taxon>
        <taxon>Neisseriales</taxon>
        <taxon>Neisseriaceae</taxon>
        <taxon>Neisseria</taxon>
    </lineage>
</organism>
<reference evidence="1 2" key="1">
    <citation type="submission" date="2018-03" db="EMBL/GenBank/DDBJ databases">
        <title>Neisseria weixii sp. nov., isolated from the intestinal contents of Tibetan Plateau pika (Ochotona curzoniae) in Yushu, Qinghai Province, China.</title>
        <authorList>
            <person name="Gui Z."/>
        </authorList>
    </citation>
    <scope>NUCLEOTIDE SEQUENCE [LARGE SCALE GENOMIC DNA]</scope>
    <source>
        <strain evidence="1 2">ATCC 51483</strain>
    </source>
</reference>
<evidence type="ECO:0000313" key="1">
    <source>
        <dbReference type="EMBL" id="PSJ80453.1"/>
    </source>
</evidence>
<proteinExistence type="predicted"/>
<evidence type="ECO:0000313" key="2">
    <source>
        <dbReference type="Proteomes" id="UP000241868"/>
    </source>
</evidence>
<dbReference type="EMBL" id="PXYY01000030">
    <property type="protein sequence ID" value="PSJ80453.1"/>
    <property type="molecule type" value="Genomic_DNA"/>
</dbReference>
<keyword evidence="2" id="KW-1185">Reference proteome</keyword>
<sequence length="112" mass="12861">MVTTPKWFSYIIYVINSYVENFEKECEEALSYIDEKKGVPFARSFKILCQLKFYNRIMPSSRPSKQTANCESVCPQFAIGIVHAFLLVLLQTVVQVAHETLRLCCQELGMGE</sequence>